<dbReference type="GO" id="GO:0010992">
    <property type="term" value="P:ubiquitin recycling"/>
    <property type="evidence" value="ECO:0007669"/>
    <property type="project" value="TreeGrafter"/>
</dbReference>
<dbReference type="InterPro" id="IPR011989">
    <property type="entry name" value="ARM-like"/>
</dbReference>
<dbReference type="InterPro" id="IPR015943">
    <property type="entry name" value="WD40/YVTN_repeat-like_dom_sf"/>
</dbReference>
<dbReference type="PROSITE" id="PS50294">
    <property type="entry name" value="WD_REPEATS_REGION"/>
    <property type="match status" value="1"/>
</dbReference>
<dbReference type="Gene3D" id="2.130.10.10">
    <property type="entry name" value="YVTN repeat-like/Quinoprotein amine dehydrogenase"/>
    <property type="match status" value="1"/>
</dbReference>
<dbReference type="GO" id="GO:0043130">
    <property type="term" value="F:ubiquitin binding"/>
    <property type="evidence" value="ECO:0007669"/>
    <property type="project" value="TreeGrafter"/>
</dbReference>
<dbReference type="PANTHER" id="PTHR19849">
    <property type="entry name" value="PHOSPHOLIPASE A-2-ACTIVATING PROTEIN"/>
    <property type="match status" value="1"/>
</dbReference>
<dbReference type="SUPFAM" id="SSF50978">
    <property type="entry name" value="WD40 repeat-like"/>
    <property type="match status" value="1"/>
</dbReference>
<evidence type="ECO:0000259" key="6">
    <source>
        <dbReference type="PROSITE" id="PS51394"/>
    </source>
</evidence>
<dbReference type="SMART" id="SM00320">
    <property type="entry name" value="WD40"/>
    <property type="match status" value="7"/>
</dbReference>
<dbReference type="Pfam" id="PF08324">
    <property type="entry name" value="PUL"/>
    <property type="match status" value="1"/>
</dbReference>
<keyword evidence="9" id="KW-1185">Reference proteome</keyword>
<feature type="domain" description="PUL" evidence="7">
    <location>
        <begin position="457"/>
        <end position="706"/>
    </location>
</feature>
<dbReference type="CDD" id="cd00200">
    <property type="entry name" value="WD40"/>
    <property type="match status" value="1"/>
</dbReference>
<dbReference type="PANTHER" id="PTHR19849:SF0">
    <property type="entry name" value="PHOSPHOLIPASE A-2-ACTIVATING PROTEIN"/>
    <property type="match status" value="1"/>
</dbReference>
<evidence type="ECO:0000313" key="8">
    <source>
        <dbReference type="EMBL" id="SCU79393.1"/>
    </source>
</evidence>
<dbReference type="InterPro" id="IPR001680">
    <property type="entry name" value="WD40_rpt"/>
</dbReference>
<accession>A0A1G4IRV6</accession>
<dbReference type="Gene3D" id="1.25.10.10">
    <property type="entry name" value="Leucine-rich Repeat Variant"/>
    <property type="match status" value="1"/>
</dbReference>
<dbReference type="STRING" id="1230905.A0A1G4IRV6"/>
<dbReference type="PROSITE" id="PS51396">
    <property type="entry name" value="PUL"/>
    <property type="match status" value="1"/>
</dbReference>
<comment type="subcellular location">
    <subcellularLocation>
        <location evidence="1">Cytoplasm</location>
    </subcellularLocation>
</comment>
<reference evidence="8 9" key="1">
    <citation type="submission" date="2016-03" db="EMBL/GenBank/DDBJ databases">
        <authorList>
            <person name="Devillers H."/>
        </authorList>
    </citation>
    <scope>NUCLEOTIDE SEQUENCE [LARGE SCALE GENOMIC DNA]</scope>
    <source>
        <strain evidence="8">CBS 11717</strain>
    </source>
</reference>
<keyword evidence="3 5" id="KW-0853">WD repeat</keyword>
<dbReference type="GO" id="GO:0043161">
    <property type="term" value="P:proteasome-mediated ubiquitin-dependent protein catabolic process"/>
    <property type="evidence" value="ECO:0007669"/>
    <property type="project" value="TreeGrafter"/>
</dbReference>
<proteinExistence type="predicted"/>
<dbReference type="InterPro" id="IPR038122">
    <property type="entry name" value="PFU_sf"/>
</dbReference>
<dbReference type="InterPro" id="IPR015155">
    <property type="entry name" value="PFU"/>
</dbReference>
<dbReference type="Pfam" id="PF00400">
    <property type="entry name" value="WD40"/>
    <property type="match status" value="6"/>
</dbReference>
<dbReference type="Pfam" id="PF09070">
    <property type="entry name" value="PFU"/>
    <property type="match status" value="1"/>
</dbReference>
<dbReference type="OrthoDB" id="10265988at2759"/>
<evidence type="ECO:0000313" key="9">
    <source>
        <dbReference type="Proteomes" id="UP000191024"/>
    </source>
</evidence>
<dbReference type="Proteomes" id="UP000191024">
    <property type="component" value="Chromosome A"/>
</dbReference>
<dbReference type="EMBL" id="LT598462">
    <property type="protein sequence ID" value="SCU79393.1"/>
    <property type="molecule type" value="Genomic_DNA"/>
</dbReference>
<dbReference type="InterPro" id="IPR036322">
    <property type="entry name" value="WD40_repeat_dom_sf"/>
</dbReference>
<dbReference type="Gene3D" id="3.10.20.870">
    <property type="entry name" value="PFU (PLAA family ubiquitin binding), C-terminal domain"/>
    <property type="match status" value="1"/>
</dbReference>
<evidence type="ECO:0000256" key="3">
    <source>
        <dbReference type="ARBA" id="ARBA00022574"/>
    </source>
</evidence>
<evidence type="ECO:0000256" key="2">
    <source>
        <dbReference type="ARBA" id="ARBA00022490"/>
    </source>
</evidence>
<dbReference type="InterPro" id="IPR013535">
    <property type="entry name" value="PUL_dom"/>
</dbReference>
<feature type="domain" description="PFU" evidence="6">
    <location>
        <begin position="348"/>
        <end position="443"/>
    </location>
</feature>
<keyword evidence="4" id="KW-0677">Repeat</keyword>
<evidence type="ECO:0000259" key="7">
    <source>
        <dbReference type="PROSITE" id="PS51396"/>
    </source>
</evidence>
<dbReference type="GO" id="GO:0005737">
    <property type="term" value="C:cytoplasm"/>
    <property type="evidence" value="ECO:0007669"/>
    <property type="project" value="UniProtKB-SubCell"/>
</dbReference>
<feature type="repeat" description="WD" evidence="5">
    <location>
        <begin position="133"/>
        <end position="164"/>
    </location>
</feature>
<dbReference type="PROSITE" id="PS51394">
    <property type="entry name" value="PFU"/>
    <property type="match status" value="1"/>
</dbReference>
<protein>
    <submittedName>
        <fullName evidence="8">LAMI_0A08636g1_1</fullName>
    </submittedName>
</protein>
<dbReference type="GO" id="GO:0005634">
    <property type="term" value="C:nucleus"/>
    <property type="evidence" value="ECO:0007669"/>
    <property type="project" value="TreeGrafter"/>
</dbReference>
<dbReference type="AlphaFoldDB" id="A0A1G4IRV6"/>
<name>A0A1G4IRV6_9SACH</name>
<evidence type="ECO:0000256" key="4">
    <source>
        <dbReference type="ARBA" id="ARBA00022737"/>
    </source>
</evidence>
<feature type="repeat" description="WD" evidence="5">
    <location>
        <begin position="214"/>
        <end position="245"/>
    </location>
</feature>
<dbReference type="PROSITE" id="PS50082">
    <property type="entry name" value="WD_REPEATS_2"/>
    <property type="match status" value="2"/>
</dbReference>
<evidence type="ECO:0000256" key="5">
    <source>
        <dbReference type="PROSITE-ProRule" id="PRU00221"/>
    </source>
</evidence>
<gene>
    <name evidence="8" type="ORF">LAMI_0A08636G</name>
</gene>
<keyword evidence="2" id="KW-0963">Cytoplasm</keyword>
<evidence type="ECO:0000256" key="1">
    <source>
        <dbReference type="ARBA" id="ARBA00004496"/>
    </source>
</evidence>
<organism evidence="8 9">
    <name type="scientific">Lachancea mirantina</name>
    <dbReference type="NCBI Taxonomy" id="1230905"/>
    <lineage>
        <taxon>Eukaryota</taxon>
        <taxon>Fungi</taxon>
        <taxon>Dikarya</taxon>
        <taxon>Ascomycota</taxon>
        <taxon>Saccharomycotina</taxon>
        <taxon>Saccharomycetes</taxon>
        <taxon>Saccharomycetales</taxon>
        <taxon>Saccharomycetaceae</taxon>
        <taxon>Lachancea</taxon>
    </lineage>
</organism>
<sequence>MYQLSSSIYGHEQDVRSVVALSNGSFASASRDGKAFLWKKQDRDWIKSLIYATDKFINSAAFDETKQVLYLGGQDMLINGFSVDDSTTLEPDYVLVGHKSNVCSLSCWQNYVLSSSWDKTGKVWENGKVKYDLVGHAASVWDIKAVNEDTFLTASADRTIKVWKGSKSVKTFSGIHNDVIRHVAVYGEGDKFASCSNDGTIKIMDLDGNVQKTLIGHESFVYAVKYLEDGRLVSCGEDRTVRVWSTDGEVQQVITLPAISIWDLDLFPNGDIVVGCSDKSIRIFSQETSRLASEQDLQAFQQEVESSAHSAQSMEFNESRLSPPEVLKKPGNEGQIVVVKSEAGILEAHRYTQEAWSKVGDVVSSAGSDKKAEYNGKRYDYVFDVDISDNMPPLKLPFNLTDNPYVTADKFLADNELPSSYKEEVVRFIIKNTDAVTFEPESAPPTQSAPVASFVGKVVPTKTYLRLSAYNVDAIFSGIVKLNASEKTFNDEELASTGAALHDLEENYEFLFTQAEVIRSSWKTKTPSYDILRLIVHLLPTADCMSDFIEEGLGSSDPTLAMLTIRALANCFSNPTWGEELMSKESVYSSVFKTIDDQSFANPKLQTATAVAIATLLLNYSVYIVQHNQLDLVPEISDTLNTKFGPSAFCQHCEEAAYRMAVAYGNLSTVEPVLRQFTQSISWLKKIRTTYQGIPRFQDILSDLFA</sequence>